<dbReference type="CDD" id="cd07808">
    <property type="entry name" value="ASKHA_NBD_FGGY_EcXK-like"/>
    <property type="match status" value="1"/>
</dbReference>
<evidence type="ECO:0000256" key="2">
    <source>
        <dbReference type="ARBA" id="ARBA00022629"/>
    </source>
</evidence>
<organism evidence="13 14">
    <name type="scientific">Paracoccus aestuariivivens</name>
    <dbReference type="NCBI Taxonomy" id="1820333"/>
    <lineage>
        <taxon>Bacteria</taxon>
        <taxon>Pseudomonadati</taxon>
        <taxon>Pseudomonadota</taxon>
        <taxon>Alphaproteobacteria</taxon>
        <taxon>Rhodobacterales</taxon>
        <taxon>Paracoccaceae</taxon>
        <taxon>Paracoccus</taxon>
    </lineage>
</organism>
<dbReference type="InterPro" id="IPR000577">
    <property type="entry name" value="Carb_kinase_FGGY"/>
</dbReference>
<evidence type="ECO:0000256" key="8">
    <source>
        <dbReference type="HAMAP-Rule" id="MF_02220"/>
    </source>
</evidence>
<dbReference type="PANTHER" id="PTHR43095:SF6">
    <property type="entry name" value="XYLULOSE KINASE"/>
    <property type="match status" value="1"/>
</dbReference>
<dbReference type="InterPro" id="IPR018483">
    <property type="entry name" value="Carb_kinase_FGGY_CS"/>
</dbReference>
<dbReference type="InterPro" id="IPR018485">
    <property type="entry name" value="FGGY_C"/>
</dbReference>
<dbReference type="Proteomes" id="UP000478183">
    <property type="component" value="Unassembled WGS sequence"/>
</dbReference>
<evidence type="ECO:0000256" key="9">
    <source>
        <dbReference type="RuleBase" id="RU003733"/>
    </source>
</evidence>
<comment type="similarity">
    <text evidence="1 8 9">Belongs to the FGGY kinase family.</text>
</comment>
<keyword evidence="5 8" id="KW-0418">Kinase</keyword>
<feature type="active site" description="Proton acceptor" evidence="8">
    <location>
        <position position="235"/>
    </location>
</feature>
<dbReference type="AlphaFoldDB" id="A0A6L6JHU3"/>
<gene>
    <name evidence="8 10 13" type="primary">xylB</name>
    <name evidence="13" type="ORF">GL286_18545</name>
</gene>
<dbReference type="OrthoDB" id="9805576at2"/>
<dbReference type="HAMAP" id="MF_02220">
    <property type="entry name" value="XylB"/>
    <property type="match status" value="1"/>
</dbReference>
<feature type="domain" description="Carbohydrate kinase FGGY N-terminal" evidence="11">
    <location>
        <begin position="3"/>
        <end position="242"/>
    </location>
</feature>
<dbReference type="RefSeq" id="WP_155097067.1">
    <property type="nucleotide sequence ID" value="NZ_WMIE01000019.1"/>
</dbReference>
<dbReference type="EMBL" id="WMIE01000019">
    <property type="protein sequence ID" value="MTH79714.1"/>
    <property type="molecule type" value="Genomic_DNA"/>
</dbReference>
<dbReference type="InterPro" id="IPR006000">
    <property type="entry name" value="Xylulokinase"/>
</dbReference>
<dbReference type="PROSITE" id="PS00933">
    <property type="entry name" value="FGGY_KINASES_1"/>
    <property type="match status" value="1"/>
</dbReference>
<dbReference type="Pfam" id="PF02782">
    <property type="entry name" value="FGGY_C"/>
    <property type="match status" value="1"/>
</dbReference>
<dbReference type="PROSITE" id="PS00445">
    <property type="entry name" value="FGGY_KINASES_2"/>
    <property type="match status" value="1"/>
</dbReference>
<dbReference type="NCBIfam" id="TIGR01312">
    <property type="entry name" value="XylB"/>
    <property type="match status" value="1"/>
</dbReference>
<feature type="domain" description="Carbohydrate kinase FGGY C-terminal" evidence="12">
    <location>
        <begin position="252"/>
        <end position="437"/>
    </location>
</feature>
<dbReference type="EC" id="2.7.1.17" evidence="8 10"/>
<dbReference type="GO" id="GO:0005524">
    <property type="term" value="F:ATP binding"/>
    <property type="evidence" value="ECO:0007669"/>
    <property type="project" value="UniProtKB-UniRule"/>
</dbReference>
<dbReference type="Pfam" id="PF00370">
    <property type="entry name" value="FGGY_N"/>
    <property type="match status" value="1"/>
</dbReference>
<accession>A0A6L6JHU3</accession>
<name>A0A6L6JHU3_9RHOB</name>
<dbReference type="PANTHER" id="PTHR43095">
    <property type="entry name" value="SUGAR KINASE"/>
    <property type="match status" value="1"/>
</dbReference>
<feature type="binding site" evidence="8">
    <location>
        <begin position="79"/>
        <end position="80"/>
    </location>
    <ligand>
        <name>substrate</name>
    </ligand>
</feature>
<comment type="function">
    <text evidence="8">Catalyzes the phosphorylation of D-xylulose to D-xylulose 5-phosphate.</text>
</comment>
<keyword evidence="6 8" id="KW-0067">ATP-binding</keyword>
<keyword evidence="2 8" id="KW-0859">Xylose metabolism</keyword>
<dbReference type="InterPro" id="IPR018484">
    <property type="entry name" value="FGGY_N"/>
</dbReference>
<dbReference type="Gene3D" id="3.30.420.40">
    <property type="match status" value="2"/>
</dbReference>
<dbReference type="InterPro" id="IPR043129">
    <property type="entry name" value="ATPase_NBD"/>
</dbReference>
<keyword evidence="4 8" id="KW-0547">Nucleotide-binding</keyword>
<dbReference type="GO" id="GO:0005998">
    <property type="term" value="P:xylulose catabolic process"/>
    <property type="evidence" value="ECO:0007669"/>
    <property type="project" value="UniProtKB-UniRule"/>
</dbReference>
<comment type="catalytic activity">
    <reaction evidence="8 10">
        <text>D-xylulose + ATP = D-xylulose 5-phosphate + ADP + H(+)</text>
        <dbReference type="Rhea" id="RHEA:10964"/>
        <dbReference type="ChEBI" id="CHEBI:15378"/>
        <dbReference type="ChEBI" id="CHEBI:17140"/>
        <dbReference type="ChEBI" id="CHEBI:30616"/>
        <dbReference type="ChEBI" id="CHEBI:57737"/>
        <dbReference type="ChEBI" id="CHEBI:456216"/>
        <dbReference type="EC" id="2.7.1.17"/>
    </reaction>
</comment>
<evidence type="ECO:0000313" key="14">
    <source>
        <dbReference type="Proteomes" id="UP000478183"/>
    </source>
</evidence>
<dbReference type="GO" id="GO:0042732">
    <property type="term" value="P:D-xylose metabolic process"/>
    <property type="evidence" value="ECO:0007669"/>
    <property type="project" value="UniProtKB-KW"/>
</dbReference>
<evidence type="ECO:0000256" key="4">
    <source>
        <dbReference type="ARBA" id="ARBA00022741"/>
    </source>
</evidence>
<protein>
    <recommendedName>
        <fullName evidence="8 10">Xylulose kinase</fullName>
        <shortName evidence="8 10">Xylulokinase</shortName>
        <ecNumber evidence="8 10">2.7.1.17</ecNumber>
    </recommendedName>
</protein>
<dbReference type="PIRSF" id="PIRSF000538">
    <property type="entry name" value="GlpK"/>
    <property type="match status" value="1"/>
</dbReference>
<keyword evidence="14" id="KW-1185">Reference proteome</keyword>
<feature type="site" description="Important for activity" evidence="8">
    <location>
        <position position="7"/>
    </location>
</feature>
<keyword evidence="7 8" id="KW-0119">Carbohydrate metabolism</keyword>
<evidence type="ECO:0000256" key="6">
    <source>
        <dbReference type="ARBA" id="ARBA00022840"/>
    </source>
</evidence>
<evidence type="ECO:0000256" key="7">
    <source>
        <dbReference type="ARBA" id="ARBA00023277"/>
    </source>
</evidence>
<dbReference type="SUPFAM" id="SSF53067">
    <property type="entry name" value="Actin-like ATPase domain"/>
    <property type="match status" value="2"/>
</dbReference>
<dbReference type="InterPro" id="IPR050406">
    <property type="entry name" value="FGGY_Carb_Kinase"/>
</dbReference>
<evidence type="ECO:0000256" key="1">
    <source>
        <dbReference type="ARBA" id="ARBA00009156"/>
    </source>
</evidence>
<reference evidence="13 14" key="1">
    <citation type="submission" date="2019-11" db="EMBL/GenBank/DDBJ databases">
        <authorList>
            <person name="Dong K."/>
        </authorList>
    </citation>
    <scope>NUCLEOTIDE SEQUENCE [LARGE SCALE GENOMIC DNA]</scope>
    <source>
        <strain evidence="13 14">NBRC 111993</strain>
    </source>
</reference>
<evidence type="ECO:0000256" key="5">
    <source>
        <dbReference type="ARBA" id="ARBA00022777"/>
    </source>
</evidence>
<evidence type="ECO:0000313" key="13">
    <source>
        <dbReference type="EMBL" id="MTH79714.1"/>
    </source>
</evidence>
<evidence type="ECO:0000259" key="11">
    <source>
        <dbReference type="Pfam" id="PF00370"/>
    </source>
</evidence>
<sequence>MSFLGIDLGTSGLRALLVSDSGSPLGATERHYRVSHPKSGWSEQDPADWIAALQGAVSELRDTRPEFATLKGIGVAGHMHGATLLDAADQVIRPCILWNDTRSHAEAARLDAMPEFRATSGNIVFPGFTAPKLEWVRTHEPANFARIAHVLLPTAYLNLWLTGEHVADMSDSAGTSWLDTGGRDWSDDLLVAGHMRRNQMPRLVEGSQVAGRLRPELLREWGLAGLVTVAGGAGDNAAAACGIGAMKEGQGFVSLGTSGVLLVARDGYRPAPQTAVHTFCHAVPEKWYQMGVMLSATDSLNWLAQITGASPSRLTSDLGTQLRRPGPVRFLPYLSGERTPHNDPLIRGSFTGIGSDTGRDDLTRAVLEGVAFGLRDSHEALKVTGVRIDRLMAIGGGARSQTWLQIIATALDVTLALPSDGEFGAALGAARLGMVAAGAGPVDQVMTSPATTTEIAPDPALRDAFDAGYAAFRAAYPAIRAAQ</sequence>
<proteinExistence type="inferred from homology"/>
<evidence type="ECO:0000256" key="3">
    <source>
        <dbReference type="ARBA" id="ARBA00022679"/>
    </source>
</evidence>
<evidence type="ECO:0000256" key="10">
    <source>
        <dbReference type="RuleBase" id="RU364073"/>
    </source>
</evidence>
<keyword evidence="3 8" id="KW-0808">Transferase</keyword>
<dbReference type="GO" id="GO:0004856">
    <property type="term" value="F:D-xylulokinase activity"/>
    <property type="evidence" value="ECO:0007669"/>
    <property type="project" value="UniProtKB-UniRule"/>
</dbReference>
<evidence type="ECO:0000259" key="12">
    <source>
        <dbReference type="Pfam" id="PF02782"/>
    </source>
</evidence>
<comment type="caution">
    <text evidence="13">The sequence shown here is derived from an EMBL/GenBank/DDBJ whole genome shotgun (WGS) entry which is preliminary data.</text>
</comment>